<evidence type="ECO:0000313" key="2">
    <source>
        <dbReference type="Proteomes" id="UP000193922"/>
    </source>
</evidence>
<dbReference type="AlphaFoldDB" id="A0A1Y1WNI9"/>
<reference evidence="1 2" key="1">
    <citation type="submission" date="2016-07" db="EMBL/GenBank/DDBJ databases">
        <title>Pervasive Adenine N6-methylation of Active Genes in Fungi.</title>
        <authorList>
            <consortium name="DOE Joint Genome Institute"/>
            <person name="Mondo S.J."/>
            <person name="Dannebaum R.O."/>
            <person name="Kuo R.C."/>
            <person name="Labutti K."/>
            <person name="Haridas S."/>
            <person name="Kuo A."/>
            <person name="Salamov A."/>
            <person name="Ahrendt S.R."/>
            <person name="Lipzen A."/>
            <person name="Sullivan W."/>
            <person name="Andreopoulos W.B."/>
            <person name="Clum A."/>
            <person name="Lindquist E."/>
            <person name="Daum C."/>
            <person name="Ramamoorthy G.K."/>
            <person name="Gryganskyi A."/>
            <person name="Culley D."/>
            <person name="Magnuson J.K."/>
            <person name="James T.Y."/>
            <person name="O'Malley M.A."/>
            <person name="Stajich J.E."/>
            <person name="Spatafora J.W."/>
            <person name="Visel A."/>
            <person name="Grigoriev I.V."/>
        </authorList>
    </citation>
    <scope>NUCLEOTIDE SEQUENCE [LARGE SCALE GENOMIC DNA]</scope>
    <source>
        <strain evidence="1 2">ATCC 12442</strain>
    </source>
</reference>
<organism evidence="1 2">
    <name type="scientific">Linderina pennispora</name>
    <dbReference type="NCBI Taxonomy" id="61395"/>
    <lineage>
        <taxon>Eukaryota</taxon>
        <taxon>Fungi</taxon>
        <taxon>Fungi incertae sedis</taxon>
        <taxon>Zoopagomycota</taxon>
        <taxon>Kickxellomycotina</taxon>
        <taxon>Kickxellomycetes</taxon>
        <taxon>Kickxellales</taxon>
        <taxon>Kickxellaceae</taxon>
        <taxon>Linderina</taxon>
    </lineage>
</organism>
<proteinExistence type="predicted"/>
<accession>A0A1Y1WNI9</accession>
<dbReference type="GeneID" id="63803004"/>
<comment type="caution">
    <text evidence="1">The sequence shown here is derived from an EMBL/GenBank/DDBJ whole genome shotgun (WGS) entry which is preliminary data.</text>
</comment>
<dbReference type="RefSeq" id="XP_040748156.1">
    <property type="nucleotide sequence ID" value="XM_040886356.1"/>
</dbReference>
<sequence length="213" mass="22266">MPSTKERAVYLTTVSYTMLHFAKPYPFCSGSPPKGSSSRGKYCCALTLVCLFSCCCRLRISNTPVHRSGAVVFLNQNVDHGLAGNSTVGTNSASLPALSAHKQIPTSLHTAGGPVSPVVFPAVICPSTFCICNFSPSADMAVRPATNLWPGTARDHYPGASTVVDTSASADHGCPKHSSTGTLHPRNSADVHVATAVATNLTAIQAQAVYMCI</sequence>
<dbReference type="Proteomes" id="UP000193922">
    <property type="component" value="Unassembled WGS sequence"/>
</dbReference>
<evidence type="ECO:0000313" key="1">
    <source>
        <dbReference type="EMBL" id="ORX74945.1"/>
    </source>
</evidence>
<name>A0A1Y1WNI9_9FUNG</name>
<keyword evidence="2" id="KW-1185">Reference proteome</keyword>
<protein>
    <submittedName>
        <fullName evidence="1">Uncharacterized protein</fullName>
    </submittedName>
</protein>
<gene>
    <name evidence="1" type="ORF">DL89DRAFT_264737</name>
</gene>
<dbReference type="EMBL" id="MCFD01000001">
    <property type="protein sequence ID" value="ORX74945.1"/>
    <property type="molecule type" value="Genomic_DNA"/>
</dbReference>